<dbReference type="GO" id="GO:0031177">
    <property type="term" value="F:phosphopantetheine binding"/>
    <property type="evidence" value="ECO:0007669"/>
    <property type="project" value="TreeGrafter"/>
</dbReference>
<dbReference type="EMBL" id="AF484556">
    <property type="protein sequence ID" value="AAN85530.1"/>
    <property type="molecule type" value="Genomic_DNA"/>
</dbReference>
<evidence type="ECO:0000259" key="4">
    <source>
        <dbReference type="Pfam" id="PF00501"/>
    </source>
</evidence>
<dbReference type="Gene3D" id="3.40.50.12780">
    <property type="entry name" value="N-terminal domain of ligase-like"/>
    <property type="match status" value="1"/>
</dbReference>
<dbReference type="GO" id="GO:0005524">
    <property type="term" value="F:ATP binding"/>
    <property type="evidence" value="ECO:0007669"/>
    <property type="project" value="UniProtKB-KW"/>
</dbReference>
<dbReference type="Pfam" id="PF00501">
    <property type="entry name" value="AMP-binding"/>
    <property type="match status" value="1"/>
</dbReference>
<dbReference type="PANTHER" id="PTHR45527">
    <property type="entry name" value="NONRIBOSOMAL PEPTIDE SYNTHETASE"/>
    <property type="match status" value="1"/>
</dbReference>
<proteinExistence type="predicted"/>
<name>Q8GGN5_STRAZ</name>
<dbReference type="GO" id="GO:0043042">
    <property type="term" value="P:amino acid adenylylation by nonribosomal peptide synthase"/>
    <property type="evidence" value="ECO:0000314"/>
    <property type="project" value="CACAO"/>
</dbReference>
<dbReference type="InterPro" id="IPR042099">
    <property type="entry name" value="ANL_N_sf"/>
</dbReference>
<dbReference type="GO" id="GO:0016874">
    <property type="term" value="F:ligase activity"/>
    <property type="evidence" value="ECO:0007669"/>
    <property type="project" value="UniProtKB-KW"/>
</dbReference>
<feature type="domain" description="AMP-dependent synthetase/ligase" evidence="4">
    <location>
        <begin position="16"/>
        <end position="368"/>
    </location>
</feature>
<dbReference type="InterPro" id="IPR010071">
    <property type="entry name" value="AA_adenyl_dom"/>
</dbReference>
<dbReference type="InterPro" id="IPR044507">
    <property type="entry name" value="DltA-like"/>
</dbReference>
<reference evidence="5" key="2">
    <citation type="submission" date="2002-02" db="EMBL/GenBank/DDBJ databases">
        <authorList>
            <person name="Cheng Y.-Q."/>
            <person name="Tang G.-L."/>
            <person name="Shen B."/>
        </authorList>
    </citation>
    <scope>NUCLEOTIDE SEQUENCE</scope>
</reference>
<dbReference type="SUPFAM" id="SSF56801">
    <property type="entry name" value="Acetyl-CoA synthetase-like"/>
    <property type="match status" value="1"/>
</dbReference>
<dbReference type="GO" id="GO:0005737">
    <property type="term" value="C:cytoplasm"/>
    <property type="evidence" value="ECO:0007669"/>
    <property type="project" value="TreeGrafter"/>
</dbReference>
<protein>
    <submittedName>
        <fullName evidence="5">Nonribosomal peptide synthetase, discrete adenylation domain</fullName>
    </submittedName>
</protein>
<dbReference type="PANTHER" id="PTHR45527:SF1">
    <property type="entry name" value="FATTY ACID SYNTHASE"/>
    <property type="match status" value="1"/>
</dbReference>
<dbReference type="InterPro" id="IPR000873">
    <property type="entry name" value="AMP-dep_synth/lig_dom"/>
</dbReference>
<dbReference type="InterPro" id="IPR045851">
    <property type="entry name" value="AMP-bd_C_sf"/>
</dbReference>
<reference evidence="5" key="4">
    <citation type="journal article" date="2004" name="Chem. Biol.">
        <title>Leinamycin biosynthesis revealing unprecedented architectural complexity for a hybrid polyketide synthase and nonribosomal peptide synthetase.</title>
        <authorList>
            <person name="Tang G.L."/>
            <person name="Cheng Y.Q."/>
            <person name="Shen B."/>
        </authorList>
    </citation>
    <scope>NUCLEOTIDE SEQUENCE</scope>
</reference>
<dbReference type="FunFam" id="3.30.300.30:FF:000114">
    <property type="entry name" value="Nonribosomal peptide synthetase, discrete adenylation domain"/>
    <property type="match status" value="1"/>
</dbReference>
<dbReference type="SMR" id="Q8GGN5"/>
<keyword evidence="3" id="KW-0067">ATP-binding</keyword>
<keyword evidence="1" id="KW-0436">Ligase</keyword>
<keyword evidence="2" id="KW-0547">Nucleotide-binding</keyword>
<dbReference type="CDD" id="cd05945">
    <property type="entry name" value="DltA"/>
    <property type="match status" value="1"/>
</dbReference>
<sequence>MSGAKLLHHWFLDGLARNPRGTALRINDRSWTYAEADRTARSWAAALHSGGRAPRRVGVLAAKSEESLLGFLAALYAGCTAVPLNPEYPVGRNRDIAAAAGLDALIVDPSGAAQLDEVAAAAPPLVTLAPRLGEWSGPRPGTPVLMPDPAGDRPPAQGPDSLAYILFTSGSTGRPKGVPIRHGNVSAFLAASLPRYDFGPDDVFGQVYELTFDLSMFEVWCAWSSGACLTVLNRLQALNPGRYIRAHGITVWTSTPSLVAALRTRGLLGGNSLPSVRHTVFCGEPLPEESAAYWSAAAPGTSIDNLYGPTELTIACTAYHWVPSPGSGTVPIGEPNTGLRYVLLDDGQVGADTGELCVTGPQMFDGYLDPANDTDRFLTHDGQRWYRTGDRVRRTPDGTLVHLGRDDGQVKIHGYRVELSEVEEAVRACAPGTEAVVLAVPGAAGPVLAAFVIGDDAAGRLTGTAQDLAHRLPPYMLPAHLWALADPPLNPNGKTDRLRLREEAARRLGRNLAPAS</sequence>
<evidence type="ECO:0000256" key="1">
    <source>
        <dbReference type="ARBA" id="ARBA00022598"/>
    </source>
</evidence>
<dbReference type="GO" id="GO:0044550">
    <property type="term" value="P:secondary metabolite biosynthetic process"/>
    <property type="evidence" value="ECO:0007669"/>
    <property type="project" value="TreeGrafter"/>
</dbReference>
<evidence type="ECO:0000313" key="5">
    <source>
        <dbReference type="EMBL" id="AAN85530.1"/>
    </source>
</evidence>
<dbReference type="NCBIfam" id="TIGR01733">
    <property type="entry name" value="AA-adenyl-dom"/>
    <property type="match status" value="1"/>
</dbReference>
<dbReference type="BioCyc" id="MetaCyc:MONOMER-21900"/>
<reference evidence="5" key="3">
    <citation type="journal article" date="2003" name="Proc. Natl. Acad. Sci. U.S.A.">
        <title>Type I polyketide synthase requiring a discrete acyltransferase for polyketide biosynthesis.</title>
        <authorList>
            <person name="Cheng Y.Q."/>
            <person name="Tang G.L."/>
            <person name="Shen B."/>
        </authorList>
    </citation>
    <scope>NUCLEOTIDE SEQUENCE</scope>
</reference>
<dbReference type="Gene3D" id="3.30.300.30">
    <property type="match status" value="1"/>
</dbReference>
<dbReference type="AlphaFoldDB" id="Q8GGN5"/>
<evidence type="ECO:0000256" key="2">
    <source>
        <dbReference type="ARBA" id="ARBA00022741"/>
    </source>
</evidence>
<dbReference type="PROSITE" id="PS00455">
    <property type="entry name" value="AMP_BINDING"/>
    <property type="match status" value="1"/>
</dbReference>
<organism evidence="5">
    <name type="scientific">Streptomyces atroolivaceus</name>
    <dbReference type="NCBI Taxonomy" id="66869"/>
    <lineage>
        <taxon>Bacteria</taxon>
        <taxon>Bacillati</taxon>
        <taxon>Actinomycetota</taxon>
        <taxon>Actinomycetes</taxon>
        <taxon>Kitasatosporales</taxon>
        <taxon>Streptomycetaceae</taxon>
        <taxon>Streptomyces</taxon>
    </lineage>
</organism>
<accession>Q8GGN5</accession>
<gene>
    <name evidence="5" type="primary">LnmQ</name>
</gene>
<reference evidence="5" key="1">
    <citation type="journal article" date="2002" name="J. Bacteriol.">
        <title>Identification and localization of the gene cluster encoding biosynthesis of the antitumor macrolactam leinamycin in Streptomyces atroolivaceus S-140.</title>
        <authorList>
            <person name="Cheng Y.Q."/>
            <person name="Tang G.L."/>
            <person name="Shen B."/>
        </authorList>
    </citation>
    <scope>NUCLEOTIDE SEQUENCE</scope>
</reference>
<evidence type="ECO:0000256" key="3">
    <source>
        <dbReference type="ARBA" id="ARBA00022840"/>
    </source>
</evidence>
<dbReference type="InterPro" id="IPR020845">
    <property type="entry name" value="AMP-binding_CS"/>
</dbReference>